<dbReference type="Pfam" id="PF00126">
    <property type="entry name" value="HTH_1"/>
    <property type="match status" value="1"/>
</dbReference>
<dbReference type="Pfam" id="PF03466">
    <property type="entry name" value="LysR_substrate"/>
    <property type="match status" value="1"/>
</dbReference>
<feature type="domain" description="HTH lysR-type" evidence="5">
    <location>
        <begin position="12"/>
        <end position="64"/>
    </location>
</feature>
<dbReference type="EMBL" id="QKYU01000011">
    <property type="protein sequence ID" value="PZW45642.1"/>
    <property type="molecule type" value="Genomic_DNA"/>
</dbReference>
<evidence type="ECO:0000256" key="4">
    <source>
        <dbReference type="ARBA" id="ARBA00023163"/>
    </source>
</evidence>
<keyword evidence="4" id="KW-0804">Transcription</keyword>
<dbReference type="GO" id="GO:0043565">
    <property type="term" value="F:sequence-specific DNA binding"/>
    <property type="evidence" value="ECO:0007669"/>
    <property type="project" value="TreeGrafter"/>
</dbReference>
<evidence type="ECO:0000256" key="1">
    <source>
        <dbReference type="ARBA" id="ARBA00009437"/>
    </source>
</evidence>
<evidence type="ECO:0000313" key="7">
    <source>
        <dbReference type="Proteomes" id="UP000249688"/>
    </source>
</evidence>
<evidence type="ECO:0000256" key="2">
    <source>
        <dbReference type="ARBA" id="ARBA00023015"/>
    </source>
</evidence>
<organism evidence="6 7">
    <name type="scientific">Humitalea rosea</name>
    <dbReference type="NCBI Taxonomy" id="990373"/>
    <lineage>
        <taxon>Bacteria</taxon>
        <taxon>Pseudomonadati</taxon>
        <taxon>Pseudomonadota</taxon>
        <taxon>Alphaproteobacteria</taxon>
        <taxon>Acetobacterales</taxon>
        <taxon>Roseomonadaceae</taxon>
        <taxon>Humitalea</taxon>
    </lineage>
</organism>
<comment type="similarity">
    <text evidence="1">Belongs to the LysR transcriptional regulatory family.</text>
</comment>
<dbReference type="InterPro" id="IPR036388">
    <property type="entry name" value="WH-like_DNA-bd_sf"/>
</dbReference>
<name>A0A2W7KDG5_9PROT</name>
<sequence>MARDWVDRSGEMEVLVRVVAGGSLSAAARELGLSPSAVSRILARIETRLGVRLLLRTTRALALTPEGEAYHRACLRILADLAEAEREVTEQAALRGWLRLNVSLPFGNRHVLPLLPEFLRLHPGIRLDISLSDTVIDLVLERADVAIRVGALPDSRLTARKLADNPRVVVASPEYIARRGKPAAPEDLAGHDCLGFNFRRAMEGWPFRIQGQVRVLPVPWLVQANNGETVRQLAIAGLGIARLGLFHVAEDLAAGQLVSLLADYDAGEVEPIHVVFIGGANVPGRVRAFVDFLVARLSGGAIPASPARSLPPAPRSAAVPTAP</sequence>
<dbReference type="FunFam" id="1.10.10.10:FF:000001">
    <property type="entry name" value="LysR family transcriptional regulator"/>
    <property type="match status" value="1"/>
</dbReference>
<gene>
    <name evidence="6" type="ORF">C8P66_11157</name>
</gene>
<dbReference type="InterPro" id="IPR036390">
    <property type="entry name" value="WH_DNA-bd_sf"/>
</dbReference>
<dbReference type="Gene3D" id="3.40.190.290">
    <property type="match status" value="1"/>
</dbReference>
<dbReference type="SUPFAM" id="SSF53850">
    <property type="entry name" value="Periplasmic binding protein-like II"/>
    <property type="match status" value="1"/>
</dbReference>
<proteinExistence type="inferred from homology"/>
<comment type="caution">
    <text evidence="6">The sequence shown here is derived from an EMBL/GenBank/DDBJ whole genome shotgun (WGS) entry which is preliminary data.</text>
</comment>
<keyword evidence="2" id="KW-0805">Transcription regulation</keyword>
<evidence type="ECO:0000259" key="5">
    <source>
        <dbReference type="PROSITE" id="PS50931"/>
    </source>
</evidence>
<dbReference type="RefSeq" id="WP_211314113.1">
    <property type="nucleotide sequence ID" value="NZ_QKYU01000011.1"/>
</dbReference>
<dbReference type="Proteomes" id="UP000249688">
    <property type="component" value="Unassembled WGS sequence"/>
</dbReference>
<dbReference type="PANTHER" id="PTHR30537:SF71">
    <property type="entry name" value="TRANSCRIPTIONAL REGULATORY PROTEIN"/>
    <property type="match status" value="1"/>
</dbReference>
<evidence type="ECO:0000256" key="3">
    <source>
        <dbReference type="ARBA" id="ARBA00023125"/>
    </source>
</evidence>
<dbReference type="PANTHER" id="PTHR30537">
    <property type="entry name" value="HTH-TYPE TRANSCRIPTIONAL REGULATOR"/>
    <property type="match status" value="1"/>
</dbReference>
<accession>A0A2W7KDG5</accession>
<dbReference type="InterPro" id="IPR000847">
    <property type="entry name" value="LysR_HTH_N"/>
</dbReference>
<dbReference type="InterPro" id="IPR058163">
    <property type="entry name" value="LysR-type_TF_proteobact-type"/>
</dbReference>
<dbReference type="FunFam" id="3.40.190.290:FF:000001">
    <property type="entry name" value="Transcriptional regulator, LysR family"/>
    <property type="match status" value="1"/>
</dbReference>
<dbReference type="Gene3D" id="1.10.10.10">
    <property type="entry name" value="Winged helix-like DNA-binding domain superfamily/Winged helix DNA-binding domain"/>
    <property type="match status" value="1"/>
</dbReference>
<dbReference type="SUPFAM" id="SSF46785">
    <property type="entry name" value="Winged helix' DNA-binding domain"/>
    <property type="match status" value="1"/>
</dbReference>
<dbReference type="AlphaFoldDB" id="A0A2W7KDG5"/>
<dbReference type="InterPro" id="IPR005119">
    <property type="entry name" value="LysR_subst-bd"/>
</dbReference>
<keyword evidence="3" id="KW-0238">DNA-binding</keyword>
<dbReference type="GO" id="GO:0006351">
    <property type="term" value="P:DNA-templated transcription"/>
    <property type="evidence" value="ECO:0007669"/>
    <property type="project" value="TreeGrafter"/>
</dbReference>
<evidence type="ECO:0000313" key="6">
    <source>
        <dbReference type="EMBL" id="PZW45642.1"/>
    </source>
</evidence>
<reference evidence="6 7" key="1">
    <citation type="submission" date="2018-06" db="EMBL/GenBank/DDBJ databases">
        <title>Genomic Encyclopedia of Archaeal and Bacterial Type Strains, Phase II (KMG-II): from individual species to whole genera.</title>
        <authorList>
            <person name="Goeker M."/>
        </authorList>
    </citation>
    <scope>NUCLEOTIDE SEQUENCE [LARGE SCALE GENOMIC DNA]</scope>
    <source>
        <strain evidence="6 7">DSM 24525</strain>
    </source>
</reference>
<dbReference type="GO" id="GO:0003700">
    <property type="term" value="F:DNA-binding transcription factor activity"/>
    <property type="evidence" value="ECO:0007669"/>
    <property type="project" value="InterPro"/>
</dbReference>
<keyword evidence="7" id="KW-1185">Reference proteome</keyword>
<protein>
    <submittedName>
        <fullName evidence="6">LysR family transcriptional regulator</fullName>
    </submittedName>
</protein>
<dbReference type="PROSITE" id="PS50931">
    <property type="entry name" value="HTH_LYSR"/>
    <property type="match status" value="1"/>
</dbReference>